<keyword evidence="2" id="KW-1185">Reference proteome</keyword>
<dbReference type="AlphaFoldDB" id="A0AAF0TNU6"/>
<name>A0AAF0TNU6_SOLVR</name>
<organism evidence="1 2">
    <name type="scientific">Solanum verrucosum</name>
    <dbReference type="NCBI Taxonomy" id="315347"/>
    <lineage>
        <taxon>Eukaryota</taxon>
        <taxon>Viridiplantae</taxon>
        <taxon>Streptophyta</taxon>
        <taxon>Embryophyta</taxon>
        <taxon>Tracheophyta</taxon>
        <taxon>Spermatophyta</taxon>
        <taxon>Magnoliopsida</taxon>
        <taxon>eudicotyledons</taxon>
        <taxon>Gunneridae</taxon>
        <taxon>Pentapetalae</taxon>
        <taxon>asterids</taxon>
        <taxon>lamiids</taxon>
        <taxon>Solanales</taxon>
        <taxon>Solanaceae</taxon>
        <taxon>Solanoideae</taxon>
        <taxon>Solaneae</taxon>
        <taxon>Solanum</taxon>
    </lineage>
</organism>
<accession>A0AAF0TNU6</accession>
<sequence>THIKSIKELLKGLSHSYELGIAQTWRRWKDHSKSFLTISRSTPNSS</sequence>
<evidence type="ECO:0000313" key="2">
    <source>
        <dbReference type="Proteomes" id="UP001234989"/>
    </source>
</evidence>
<feature type="non-terminal residue" evidence="1">
    <location>
        <position position="1"/>
    </location>
</feature>
<dbReference type="Proteomes" id="UP001234989">
    <property type="component" value="Chromosome 3"/>
</dbReference>
<gene>
    <name evidence="1" type="ORF">MTR67_013450</name>
</gene>
<reference evidence="1" key="1">
    <citation type="submission" date="2023-08" db="EMBL/GenBank/DDBJ databases">
        <title>A de novo genome assembly of Solanum verrucosum Schlechtendal, a Mexican diploid species geographically isolated from the other diploid A-genome species in potato relatives.</title>
        <authorList>
            <person name="Hosaka K."/>
        </authorList>
    </citation>
    <scope>NUCLEOTIDE SEQUENCE</scope>
    <source>
        <tissue evidence="1">Young leaves</tissue>
    </source>
</reference>
<evidence type="ECO:0000313" key="1">
    <source>
        <dbReference type="EMBL" id="WMV20065.1"/>
    </source>
</evidence>
<proteinExistence type="predicted"/>
<dbReference type="EMBL" id="CP133614">
    <property type="protein sequence ID" value="WMV20065.1"/>
    <property type="molecule type" value="Genomic_DNA"/>
</dbReference>
<protein>
    <submittedName>
        <fullName evidence="1">Uncharacterized protein</fullName>
    </submittedName>
</protein>